<evidence type="ECO:0000313" key="4">
    <source>
        <dbReference type="Proteomes" id="UP000078561"/>
    </source>
</evidence>
<evidence type="ECO:0000313" key="3">
    <source>
        <dbReference type="EMBL" id="SAM01441.1"/>
    </source>
</evidence>
<evidence type="ECO:0000256" key="1">
    <source>
        <dbReference type="SAM" id="MobiDB-lite"/>
    </source>
</evidence>
<evidence type="ECO:0000256" key="2">
    <source>
        <dbReference type="SAM" id="Phobius"/>
    </source>
</evidence>
<keyword evidence="4" id="KW-1185">Reference proteome</keyword>
<feature type="compositionally biased region" description="Basic and acidic residues" evidence="1">
    <location>
        <begin position="135"/>
        <end position="158"/>
    </location>
</feature>
<keyword evidence="2" id="KW-0472">Membrane</keyword>
<sequence length="198" mass="22103">MSSIVPLSPIQPHGTRRRSSYPHRRLSNASYSTALVSRPFNTFELVFTNVMECFLFTSAIAITAYGYWMGDIVHRPRLASPPFACHGKLDLLQSESPSVPPLSPEPNDSVLDLKQIDPAQSVSSKAESANAQHTDLNEKVSDVLEERVPDDLDERVPDDLEDEDSDEQEDDDDGRVDRMEETLQELIRQGQAALSATY</sequence>
<name>A0A163JI32_ABSGL</name>
<dbReference type="Proteomes" id="UP000078561">
    <property type="component" value="Unassembled WGS sequence"/>
</dbReference>
<protein>
    <submittedName>
        <fullName evidence="3">Uncharacterized protein</fullName>
    </submittedName>
</protein>
<dbReference type="InParanoid" id="A0A163JI32"/>
<organism evidence="3">
    <name type="scientific">Absidia glauca</name>
    <name type="common">Pin mould</name>
    <dbReference type="NCBI Taxonomy" id="4829"/>
    <lineage>
        <taxon>Eukaryota</taxon>
        <taxon>Fungi</taxon>
        <taxon>Fungi incertae sedis</taxon>
        <taxon>Mucoromycota</taxon>
        <taxon>Mucoromycotina</taxon>
        <taxon>Mucoromycetes</taxon>
        <taxon>Mucorales</taxon>
        <taxon>Cunninghamellaceae</taxon>
        <taxon>Absidia</taxon>
    </lineage>
</organism>
<keyword evidence="2" id="KW-0812">Transmembrane</keyword>
<feature type="compositionally biased region" description="Basic residues" evidence="1">
    <location>
        <begin position="14"/>
        <end position="23"/>
    </location>
</feature>
<proteinExistence type="predicted"/>
<feature type="compositionally biased region" description="Acidic residues" evidence="1">
    <location>
        <begin position="159"/>
        <end position="174"/>
    </location>
</feature>
<dbReference type="OrthoDB" id="2290357at2759"/>
<reference evidence="3" key="1">
    <citation type="submission" date="2016-04" db="EMBL/GenBank/DDBJ databases">
        <authorList>
            <person name="Evans L.H."/>
            <person name="Alamgir A."/>
            <person name="Owens N."/>
            <person name="Weber N.D."/>
            <person name="Virtaneva K."/>
            <person name="Barbian K."/>
            <person name="Babar A."/>
            <person name="Rosenke K."/>
        </authorList>
    </citation>
    <scope>NUCLEOTIDE SEQUENCE [LARGE SCALE GENOMIC DNA]</scope>
    <source>
        <strain evidence="3">CBS 101.48</strain>
    </source>
</reference>
<feature type="transmembrane region" description="Helical" evidence="2">
    <location>
        <begin position="45"/>
        <end position="68"/>
    </location>
</feature>
<keyword evidence="2" id="KW-1133">Transmembrane helix</keyword>
<feature type="compositionally biased region" description="Polar residues" evidence="1">
    <location>
        <begin position="119"/>
        <end position="134"/>
    </location>
</feature>
<dbReference type="EMBL" id="LT553527">
    <property type="protein sequence ID" value="SAM01441.1"/>
    <property type="molecule type" value="Genomic_DNA"/>
</dbReference>
<gene>
    <name evidence="3" type="primary">ABSGL_07182.1 scaffold 8717</name>
</gene>
<feature type="region of interest" description="Disordered" evidence="1">
    <location>
        <begin position="119"/>
        <end position="181"/>
    </location>
</feature>
<feature type="region of interest" description="Disordered" evidence="1">
    <location>
        <begin position="1"/>
        <end position="23"/>
    </location>
</feature>
<accession>A0A163JI32</accession>
<dbReference type="AlphaFoldDB" id="A0A163JI32"/>